<dbReference type="STRING" id="1217970.SAMN05444002_0559"/>
<dbReference type="GO" id="GO:0044877">
    <property type="term" value="F:protein-containing complex binding"/>
    <property type="evidence" value="ECO:0007669"/>
    <property type="project" value="TreeGrafter"/>
</dbReference>
<evidence type="ECO:0000313" key="3">
    <source>
        <dbReference type="EMBL" id="SIN80428.1"/>
    </source>
</evidence>
<dbReference type="InterPro" id="IPR036291">
    <property type="entry name" value="NAD(P)-bd_dom_sf"/>
</dbReference>
<evidence type="ECO:0000259" key="2">
    <source>
        <dbReference type="Pfam" id="PF01370"/>
    </source>
</evidence>
<dbReference type="InterPro" id="IPR025695">
    <property type="entry name" value="DoxX-like"/>
</dbReference>
<dbReference type="InterPro" id="IPR001509">
    <property type="entry name" value="Epimerase_deHydtase"/>
</dbReference>
<dbReference type="PANTHER" id="PTHR12126:SF11">
    <property type="entry name" value="NADH DEHYDROGENASE [UBIQUINONE] 1 ALPHA SUBCOMPLEX SUBUNIT 9, MITOCHONDRIAL"/>
    <property type="match status" value="1"/>
</dbReference>
<dbReference type="Proteomes" id="UP000184932">
    <property type="component" value="Unassembled WGS sequence"/>
</dbReference>
<protein>
    <submittedName>
        <fullName evidence="3">Nucleoside-diphosphate-sugar epimerase</fullName>
    </submittedName>
</protein>
<proteinExistence type="predicted"/>
<organism evidence="3 4">
    <name type="scientific">Vannielia litorea</name>
    <dbReference type="NCBI Taxonomy" id="1217970"/>
    <lineage>
        <taxon>Bacteria</taxon>
        <taxon>Pseudomonadati</taxon>
        <taxon>Pseudomonadota</taxon>
        <taxon>Alphaproteobacteria</taxon>
        <taxon>Rhodobacterales</taxon>
        <taxon>Paracoccaceae</taxon>
        <taxon>Vannielia</taxon>
    </lineage>
</organism>
<dbReference type="RefSeq" id="WP_074254735.1">
    <property type="nucleotide sequence ID" value="NZ_FSRL01000001.1"/>
</dbReference>
<name>A0A1N6EBL8_9RHOB</name>
<keyword evidence="1" id="KW-0472">Membrane</keyword>
<dbReference type="Gene3D" id="3.40.50.720">
    <property type="entry name" value="NAD(P)-binding Rossmann-like Domain"/>
    <property type="match status" value="1"/>
</dbReference>
<dbReference type="PANTHER" id="PTHR12126">
    <property type="entry name" value="NADH-UBIQUINONE OXIDOREDUCTASE 39 KDA SUBUNIT-RELATED"/>
    <property type="match status" value="1"/>
</dbReference>
<dbReference type="SUPFAM" id="SSF51735">
    <property type="entry name" value="NAD(P)-binding Rossmann-fold domains"/>
    <property type="match status" value="1"/>
</dbReference>
<keyword evidence="4" id="KW-1185">Reference proteome</keyword>
<evidence type="ECO:0000313" key="4">
    <source>
        <dbReference type="Proteomes" id="UP000184932"/>
    </source>
</evidence>
<feature type="transmembrane region" description="Helical" evidence="1">
    <location>
        <begin position="373"/>
        <end position="397"/>
    </location>
</feature>
<dbReference type="EMBL" id="FSRL01000001">
    <property type="protein sequence ID" value="SIN80428.1"/>
    <property type="molecule type" value="Genomic_DNA"/>
</dbReference>
<feature type="domain" description="NAD-dependent epimerase/dehydratase" evidence="2">
    <location>
        <begin position="7"/>
        <end position="87"/>
    </location>
</feature>
<gene>
    <name evidence="3" type="ORF">SAMN05444002_0559</name>
</gene>
<sequence length="424" mass="44768">MTDQRHILLLGADGFIGRHVAYAARAAGHRVTCIARRTSALKALGFETFAADLTAEKWHSASSWRDLARTADGVINCAGLLTGSPAALAAVHEHAPAALYDALPHGSFLTLLSATGIDADTPFAEARRTGELTARLAAETGHHRLTILRAGLVLGDGAYGGSAVLRALSAFPFVMPVLGSGRHQFNPCHAEDLAQRLLAATGEAGSPRAIPTGGADTLTLKQLTAATRAHLGLRPVPALPVPMALARLMGRLGDAMRAGPFSTTAIAQLEHGVLAPTATPLPGASAFLARRPPTPADLWHARLYLLRPLLRLTLVLLWLVSGLLGLLTPPQSYLPDLAATGLSEQTLTTAARAFGVIDLALAAALFRNWRPRLTFWAQILLVTGYTAGLTMAAPHLWLDPYGALLKNLPILALLLTARALDTER</sequence>
<dbReference type="Pfam" id="PF01370">
    <property type="entry name" value="Epimerase"/>
    <property type="match status" value="1"/>
</dbReference>
<keyword evidence="1" id="KW-1133">Transmembrane helix</keyword>
<dbReference type="InterPro" id="IPR051207">
    <property type="entry name" value="ComplexI_NDUFA9_subunit"/>
</dbReference>
<evidence type="ECO:0000256" key="1">
    <source>
        <dbReference type="SAM" id="Phobius"/>
    </source>
</evidence>
<reference evidence="4" key="1">
    <citation type="submission" date="2016-11" db="EMBL/GenBank/DDBJ databases">
        <authorList>
            <person name="Varghese N."/>
            <person name="Submissions S."/>
        </authorList>
    </citation>
    <scope>NUCLEOTIDE SEQUENCE [LARGE SCALE GENOMIC DNA]</scope>
    <source>
        <strain evidence="4">DSM 29440</strain>
    </source>
</reference>
<dbReference type="Pfam" id="PF13781">
    <property type="entry name" value="DoxX_3"/>
    <property type="match status" value="1"/>
</dbReference>
<keyword evidence="1" id="KW-0812">Transmembrane</keyword>
<dbReference type="AlphaFoldDB" id="A0A1N6EBL8"/>
<accession>A0A1N6EBL8</accession>
<feature type="transmembrane region" description="Helical" evidence="1">
    <location>
        <begin position="347"/>
        <end position="366"/>
    </location>
</feature>
<feature type="transmembrane region" description="Helical" evidence="1">
    <location>
        <begin position="309"/>
        <end position="327"/>
    </location>
</feature>